<proteinExistence type="predicted"/>
<organism evidence="2">
    <name type="scientific">Kwoniella bestiolae CBS 10118</name>
    <dbReference type="NCBI Taxonomy" id="1296100"/>
    <lineage>
        <taxon>Eukaryota</taxon>
        <taxon>Fungi</taxon>
        <taxon>Dikarya</taxon>
        <taxon>Basidiomycota</taxon>
        <taxon>Agaricomycotina</taxon>
        <taxon>Tremellomycetes</taxon>
        <taxon>Tremellales</taxon>
        <taxon>Cryptococcaceae</taxon>
        <taxon>Kwoniella</taxon>
    </lineage>
</organism>
<evidence type="ECO:0000313" key="4">
    <source>
        <dbReference type="Proteomes" id="UP000092730"/>
    </source>
</evidence>
<dbReference type="Proteomes" id="UP000092730">
    <property type="component" value="Chromosome 3"/>
</dbReference>
<gene>
    <name evidence="2" type="ORF">I302_08662</name>
    <name evidence="3" type="ORF">I302_105380</name>
</gene>
<dbReference type="GeneID" id="30213061"/>
<dbReference type="VEuPathDB" id="FungiDB:I302_08662"/>
<reference evidence="2" key="3">
    <citation type="submission" date="2014-01" db="EMBL/GenBank/DDBJ databases">
        <title>Evolution of pathogenesis and genome organization in the Tremellales.</title>
        <authorList>
            <person name="Cuomo C."/>
            <person name="Litvintseva A."/>
            <person name="Heitman J."/>
            <person name="Chen Y."/>
            <person name="Sun S."/>
            <person name="Springer D."/>
            <person name="Dromer F."/>
            <person name="Young S."/>
            <person name="Zeng Q."/>
            <person name="Chapman S."/>
            <person name="Gujja S."/>
            <person name="Saif S."/>
            <person name="Birren B."/>
        </authorList>
    </citation>
    <scope>NUCLEOTIDE SEQUENCE</scope>
    <source>
        <strain evidence="2">CBS 10118</strain>
    </source>
</reference>
<evidence type="ECO:0000313" key="3">
    <source>
        <dbReference type="EMBL" id="WVW83361.1"/>
    </source>
</evidence>
<feature type="compositionally biased region" description="Polar residues" evidence="1">
    <location>
        <begin position="159"/>
        <end position="179"/>
    </location>
</feature>
<sequence length="313" mass="35738">MNHIDINDFLTGRTVTQPSETLIGEVSNILDQIADTLDAVSEQCATTSLNRSKSDELRLIGFDKLNSNLHNILDVADEINTSQHDASSPSSEWLGDCNEKLKEYKGLNVQYLFHEGYRTLPWRHRNSAAESIALEMDVYHRMISRKKEKHERRERDASRQSSFWPWSTATKTPAHSNLNLDPPTIDSERVHPEKGEISVDGYLRPISITLHQGSGLLSTSVSGDKSSGKVTTNKLRILSNALEGRAFKMHNFLCSHDIVRSDEPTQVVREVPTLDPEVLADLRTLQDWENRSARHERVNWWDWNDHVYSRVDI</sequence>
<dbReference type="EMBL" id="KI894026">
    <property type="protein sequence ID" value="OCF21883.1"/>
    <property type="molecule type" value="Genomic_DNA"/>
</dbReference>
<dbReference type="AlphaFoldDB" id="A0A1B9FSZ4"/>
<reference evidence="2" key="1">
    <citation type="submission" date="2013-07" db="EMBL/GenBank/DDBJ databases">
        <title>The Genome Sequence of Cryptococcus bestiolae CBS10118.</title>
        <authorList>
            <consortium name="The Broad Institute Genome Sequencing Platform"/>
            <person name="Cuomo C."/>
            <person name="Litvintseva A."/>
            <person name="Chen Y."/>
            <person name="Heitman J."/>
            <person name="Sun S."/>
            <person name="Springer D."/>
            <person name="Dromer F."/>
            <person name="Young S.K."/>
            <person name="Zeng Q."/>
            <person name="Gargeya S."/>
            <person name="Fitzgerald M."/>
            <person name="Abouelleil A."/>
            <person name="Alvarado L."/>
            <person name="Berlin A.M."/>
            <person name="Chapman S.B."/>
            <person name="Dewar J."/>
            <person name="Goldberg J."/>
            <person name="Griggs A."/>
            <person name="Gujja S."/>
            <person name="Hansen M."/>
            <person name="Howarth C."/>
            <person name="Imamovic A."/>
            <person name="Larimer J."/>
            <person name="McCowan C."/>
            <person name="Murphy C."/>
            <person name="Pearson M."/>
            <person name="Priest M."/>
            <person name="Roberts A."/>
            <person name="Saif S."/>
            <person name="Shea T."/>
            <person name="Sykes S."/>
            <person name="Wortman J."/>
            <person name="Nusbaum C."/>
            <person name="Birren B."/>
        </authorList>
    </citation>
    <scope>NUCLEOTIDE SEQUENCE [LARGE SCALE GENOMIC DNA]</scope>
    <source>
        <strain evidence="2">CBS 10118</strain>
    </source>
</reference>
<evidence type="ECO:0000313" key="2">
    <source>
        <dbReference type="EMBL" id="OCF21883.1"/>
    </source>
</evidence>
<name>A0A1B9FSZ4_9TREE</name>
<keyword evidence="4" id="KW-1185">Reference proteome</keyword>
<dbReference type="RefSeq" id="XP_019042953.1">
    <property type="nucleotide sequence ID" value="XM_019195240.1"/>
</dbReference>
<protein>
    <submittedName>
        <fullName evidence="2">Uncharacterized protein</fullName>
    </submittedName>
</protein>
<dbReference type="EMBL" id="CP144543">
    <property type="protein sequence ID" value="WVW83361.1"/>
    <property type="molecule type" value="Genomic_DNA"/>
</dbReference>
<accession>A0A1B9FSZ4</accession>
<dbReference type="KEGG" id="kbi:30213061"/>
<feature type="region of interest" description="Disordered" evidence="1">
    <location>
        <begin position="145"/>
        <end position="189"/>
    </location>
</feature>
<reference evidence="3" key="2">
    <citation type="submission" date="2013-07" db="EMBL/GenBank/DDBJ databases">
        <authorList>
            <consortium name="The Broad Institute Genome Sequencing Platform"/>
            <person name="Cuomo C."/>
            <person name="Litvintseva A."/>
            <person name="Chen Y."/>
            <person name="Heitman J."/>
            <person name="Sun S."/>
            <person name="Springer D."/>
            <person name="Dromer F."/>
            <person name="Young S.K."/>
            <person name="Zeng Q."/>
            <person name="Gargeya S."/>
            <person name="Fitzgerald M."/>
            <person name="Abouelleil A."/>
            <person name="Alvarado L."/>
            <person name="Berlin A.M."/>
            <person name="Chapman S.B."/>
            <person name="Dewar J."/>
            <person name="Goldberg J."/>
            <person name="Griggs A."/>
            <person name="Gujja S."/>
            <person name="Hansen M."/>
            <person name="Howarth C."/>
            <person name="Imamovic A."/>
            <person name="Larimer J."/>
            <person name="McCowan C."/>
            <person name="Murphy C."/>
            <person name="Pearson M."/>
            <person name="Priest M."/>
            <person name="Roberts A."/>
            <person name="Saif S."/>
            <person name="Shea T."/>
            <person name="Sykes S."/>
            <person name="Wortman J."/>
            <person name="Nusbaum C."/>
            <person name="Birren B."/>
        </authorList>
    </citation>
    <scope>NUCLEOTIDE SEQUENCE</scope>
    <source>
        <strain evidence="3">CBS 10118</strain>
    </source>
</reference>
<evidence type="ECO:0000256" key="1">
    <source>
        <dbReference type="SAM" id="MobiDB-lite"/>
    </source>
</evidence>
<reference evidence="3" key="4">
    <citation type="submission" date="2024-02" db="EMBL/GenBank/DDBJ databases">
        <title>Comparative genomics of Cryptococcus and Kwoniella reveals pathogenesis evolution and contrasting modes of karyotype evolution via chromosome fusion or intercentromeric recombination.</title>
        <authorList>
            <person name="Coelho M.A."/>
            <person name="David-Palma M."/>
            <person name="Shea T."/>
            <person name="Bowers K."/>
            <person name="McGinley-Smith S."/>
            <person name="Mohammad A.W."/>
            <person name="Gnirke A."/>
            <person name="Yurkov A.M."/>
            <person name="Nowrousian M."/>
            <person name="Sun S."/>
            <person name="Cuomo C.A."/>
            <person name="Heitman J."/>
        </authorList>
    </citation>
    <scope>NUCLEOTIDE SEQUENCE</scope>
    <source>
        <strain evidence="3">CBS 10118</strain>
    </source>
</reference>